<evidence type="ECO:0000259" key="2">
    <source>
        <dbReference type="SMART" id="SM00093"/>
    </source>
</evidence>
<proteinExistence type="inferred from homology"/>
<dbReference type="EMBL" id="BAABDD010000002">
    <property type="protein sequence ID" value="GAA3727992.1"/>
    <property type="molecule type" value="Genomic_DNA"/>
</dbReference>
<comment type="similarity">
    <text evidence="1">Belongs to the serpin family.</text>
</comment>
<dbReference type="InterPro" id="IPR000215">
    <property type="entry name" value="Serpin_fam"/>
</dbReference>
<accession>A0ABP7EYQ0</accession>
<dbReference type="PANTHER" id="PTHR11461">
    <property type="entry name" value="SERINE PROTEASE INHIBITOR, SERPIN"/>
    <property type="match status" value="1"/>
</dbReference>
<dbReference type="Proteomes" id="UP001500908">
    <property type="component" value="Unassembled WGS sequence"/>
</dbReference>
<evidence type="ECO:0000256" key="1">
    <source>
        <dbReference type="RuleBase" id="RU000411"/>
    </source>
</evidence>
<organism evidence="3 4">
    <name type="scientific">Salinactinospora qingdaonensis</name>
    <dbReference type="NCBI Taxonomy" id="702744"/>
    <lineage>
        <taxon>Bacteria</taxon>
        <taxon>Bacillati</taxon>
        <taxon>Actinomycetota</taxon>
        <taxon>Actinomycetes</taxon>
        <taxon>Streptosporangiales</taxon>
        <taxon>Nocardiopsidaceae</taxon>
        <taxon>Salinactinospora</taxon>
    </lineage>
</organism>
<name>A0ABP7EYQ0_9ACTN</name>
<dbReference type="Gene3D" id="2.30.39.10">
    <property type="entry name" value="Alpha-1-antitrypsin, domain 1"/>
    <property type="match status" value="1"/>
</dbReference>
<feature type="domain" description="Serpin" evidence="2">
    <location>
        <begin position="14"/>
        <end position="361"/>
    </location>
</feature>
<comment type="caution">
    <text evidence="3">The sequence shown here is derived from an EMBL/GenBank/DDBJ whole genome shotgun (WGS) entry which is preliminary data.</text>
</comment>
<dbReference type="InterPro" id="IPR036186">
    <property type="entry name" value="Serpin_sf"/>
</dbReference>
<dbReference type="InterPro" id="IPR023796">
    <property type="entry name" value="Serpin_dom"/>
</dbReference>
<dbReference type="SUPFAM" id="SSF56574">
    <property type="entry name" value="Serpins"/>
    <property type="match status" value="1"/>
</dbReference>
<sequence>MPAPLHPDHLAFALRLHQRLILSDAGMAWSPYSVASALGLLAMGARAATRLELTRLLTADADGEDALASHMAALDDAVTAGPEMARASGLWLRAGLPLASDTERRLRERPEASIHVADFAGDPEGARHAVNAEVAKVTRGLIGELLSPGAVTSATQALLTTAVWVRLAWRHPFTVDSTTPRPFATPAGQRHVPTMHRRGQMEYAATAGWRMVTLAGDHDLALDVLLPDSPTDSAPPQEATVRRLYRRSRVTEVELSLPRFEISHGSELVPALGDAGVTTLFSNDADLSGISPQRLRVDSVAHRCRLRVDEKGAEGAAATAVMMLAGAVPNRKPVVFTVDRPFHFLLRRHGAILFLGTVTEPHDPGPAS</sequence>
<dbReference type="Pfam" id="PF00079">
    <property type="entry name" value="Serpin"/>
    <property type="match status" value="1"/>
</dbReference>
<evidence type="ECO:0000313" key="3">
    <source>
        <dbReference type="EMBL" id="GAA3727992.1"/>
    </source>
</evidence>
<dbReference type="PANTHER" id="PTHR11461:SF211">
    <property type="entry name" value="GH10112P-RELATED"/>
    <property type="match status" value="1"/>
</dbReference>
<reference evidence="4" key="1">
    <citation type="journal article" date="2019" name="Int. J. Syst. Evol. Microbiol.">
        <title>The Global Catalogue of Microorganisms (GCM) 10K type strain sequencing project: providing services to taxonomists for standard genome sequencing and annotation.</title>
        <authorList>
            <consortium name="The Broad Institute Genomics Platform"/>
            <consortium name="The Broad Institute Genome Sequencing Center for Infectious Disease"/>
            <person name="Wu L."/>
            <person name="Ma J."/>
        </authorList>
    </citation>
    <scope>NUCLEOTIDE SEQUENCE [LARGE SCALE GENOMIC DNA]</scope>
    <source>
        <strain evidence="4">JCM 17137</strain>
    </source>
</reference>
<protein>
    <submittedName>
        <fullName evidence="3">Serpin family protein</fullName>
    </submittedName>
</protein>
<dbReference type="InterPro" id="IPR042178">
    <property type="entry name" value="Serpin_sf_1"/>
</dbReference>
<dbReference type="InterPro" id="IPR042185">
    <property type="entry name" value="Serpin_sf_2"/>
</dbReference>
<evidence type="ECO:0000313" key="4">
    <source>
        <dbReference type="Proteomes" id="UP001500908"/>
    </source>
</evidence>
<dbReference type="Gene3D" id="3.30.497.10">
    <property type="entry name" value="Antithrombin, subunit I, domain 2"/>
    <property type="match status" value="1"/>
</dbReference>
<gene>
    <name evidence="3" type="ORF">GCM10022402_05850</name>
</gene>
<dbReference type="SMART" id="SM00093">
    <property type="entry name" value="SERPIN"/>
    <property type="match status" value="1"/>
</dbReference>
<keyword evidence="4" id="KW-1185">Reference proteome</keyword>
<dbReference type="CDD" id="cd19590">
    <property type="entry name" value="serpin_thermopin-like"/>
    <property type="match status" value="1"/>
</dbReference>
<dbReference type="RefSeq" id="WP_344966974.1">
    <property type="nucleotide sequence ID" value="NZ_BAABDD010000002.1"/>
</dbReference>